<name>A0A811ZZ10_9EURY</name>
<evidence type="ECO:0000313" key="2">
    <source>
        <dbReference type="Proteomes" id="UP000614580"/>
    </source>
</evidence>
<comment type="caution">
    <text evidence="1">The sequence shown here is derived from an EMBL/GenBank/DDBJ whole genome shotgun (WGS) entry which is preliminary data.</text>
</comment>
<proteinExistence type="predicted"/>
<dbReference type="EMBL" id="CAJHZY010000003">
    <property type="protein sequence ID" value="CAD7766636.1"/>
    <property type="molecule type" value="Genomic_DNA"/>
</dbReference>
<evidence type="ECO:0000313" key="1">
    <source>
        <dbReference type="EMBL" id="CAD7766636.1"/>
    </source>
</evidence>
<protein>
    <submittedName>
        <fullName evidence="1">Uncharacterized protein</fullName>
    </submittedName>
</protein>
<dbReference type="Proteomes" id="UP000614580">
    <property type="component" value="Unassembled WGS sequence"/>
</dbReference>
<organism evidence="1 2">
    <name type="scientific">Candidatus Argoarchaeum ethanivorans</name>
    <dbReference type="NCBI Taxonomy" id="2608793"/>
    <lineage>
        <taxon>Archaea</taxon>
        <taxon>Methanobacteriati</taxon>
        <taxon>Methanobacteriota</taxon>
        <taxon>Stenosarchaea group</taxon>
        <taxon>Methanomicrobia</taxon>
        <taxon>Methanosarcinales</taxon>
        <taxon>Methanosarcinales incertae sedis</taxon>
        <taxon>GOM Arc I cluster</taxon>
        <taxon>Candidatus Argoarchaeum</taxon>
    </lineage>
</organism>
<sequence length="98" mass="11839">MKKLSQKEKEKIMRRLYWDMNLEASEMNSLLDKDTEEFGNIQEVNFYCRLLTSCDWYTLLKLVSLKKIKRILNDTVIDRLYPKGIKSRFLYARKVLPE</sequence>
<reference evidence="1" key="1">
    <citation type="submission" date="2020-12" db="EMBL/GenBank/DDBJ databases">
        <authorList>
            <person name="Hahn C.J."/>
            <person name="Laso-Perez R."/>
            <person name="Vulcano F."/>
            <person name="Vaziourakis K.-M."/>
            <person name="Stokke R."/>
            <person name="Steen I.H."/>
            <person name="Teske A."/>
            <person name="Boetius A."/>
            <person name="Liebeke M."/>
            <person name="Amann R."/>
            <person name="Knittel K."/>
        </authorList>
    </citation>
    <scope>NUCLEOTIDE SEQUENCE</scope>
    <source>
        <strain evidence="1">Gfbio:c6db26ca-90af-429b-aeed-0e3e8aed0b5e:GoM-Arc1_AMV-AAA_792_C10</strain>
    </source>
</reference>
<dbReference type="AlphaFoldDB" id="A0A811ZZ10"/>
<accession>A0A811ZZ10</accession>
<gene>
    <name evidence="1" type="ORF">DNFNHJIP_00034</name>
</gene>